<evidence type="ECO:0000256" key="7">
    <source>
        <dbReference type="ARBA" id="ARBA00023136"/>
    </source>
</evidence>
<keyword evidence="7 8" id="KW-0472">Membrane</keyword>
<evidence type="ECO:0000256" key="8">
    <source>
        <dbReference type="PROSITE-ProRule" id="PRU00282"/>
    </source>
</evidence>
<comment type="caution">
    <text evidence="10">Lacks conserved residue(s) required for the propagation of feature annotation.</text>
</comment>
<evidence type="ECO:0000256" key="3">
    <source>
        <dbReference type="ARBA" id="ARBA00022448"/>
    </source>
</evidence>
<evidence type="ECO:0000256" key="6">
    <source>
        <dbReference type="ARBA" id="ARBA00022989"/>
    </source>
</evidence>
<dbReference type="PANTHER" id="PTHR45635:SF37">
    <property type="entry name" value="ADP_ATP TRANSLOCASE"/>
    <property type="match status" value="1"/>
</dbReference>
<evidence type="ECO:0000256" key="1">
    <source>
        <dbReference type="ARBA" id="ARBA00004141"/>
    </source>
</evidence>
<dbReference type="GO" id="GO:0140021">
    <property type="term" value="P:mitochondrial ADP transmembrane transport"/>
    <property type="evidence" value="ECO:0007669"/>
    <property type="project" value="InterPro"/>
</dbReference>
<evidence type="ECO:0000313" key="13">
    <source>
        <dbReference type="RefSeq" id="XP_035550849.1"/>
    </source>
</evidence>
<reference evidence="12 13" key="1">
    <citation type="submission" date="2025-04" db="UniProtKB">
        <authorList>
            <consortium name="RefSeq"/>
        </authorList>
    </citation>
    <scope>IDENTIFICATION</scope>
    <source>
        <tissue evidence="12 13">Leaves</tissue>
    </source>
</reference>
<dbReference type="Gramene" id="Jr10_04410_p1">
    <property type="protein sequence ID" value="cds.Jr10_04410_p1"/>
    <property type="gene ID" value="Jr10_04410"/>
</dbReference>
<dbReference type="PANTHER" id="PTHR45635">
    <property type="entry name" value="ADP,ATP CARRIER PROTEIN 1-RELATED-RELATED"/>
    <property type="match status" value="1"/>
</dbReference>
<evidence type="ECO:0000256" key="10">
    <source>
        <dbReference type="RuleBase" id="RU368008"/>
    </source>
</evidence>
<evidence type="ECO:0000256" key="4">
    <source>
        <dbReference type="ARBA" id="ARBA00022692"/>
    </source>
</evidence>
<keyword evidence="5" id="KW-0677">Repeat</keyword>
<keyword evidence="6 10" id="KW-1133">Transmembrane helix</keyword>
<dbReference type="KEGG" id="jre:109012186"/>
<dbReference type="PROSITE" id="PS50920">
    <property type="entry name" value="SOLCAR"/>
    <property type="match status" value="1"/>
</dbReference>
<comment type="function">
    <text evidence="10">Catalyzes the exchange of ADP and ATP across the membrane.</text>
</comment>
<dbReference type="InterPro" id="IPR002113">
    <property type="entry name" value="ADT_euk_type"/>
</dbReference>
<comment type="subunit">
    <text evidence="10">Monomer.</text>
</comment>
<evidence type="ECO:0000256" key="9">
    <source>
        <dbReference type="RuleBase" id="RU000488"/>
    </source>
</evidence>
<dbReference type="RefSeq" id="XP_035550849.1">
    <property type="nucleotide sequence ID" value="XM_035694956.1"/>
</dbReference>
<comment type="similarity">
    <text evidence="2 9">Belongs to the mitochondrial carrier (TC 2.A.29) family.</text>
</comment>
<dbReference type="AlphaFoldDB" id="A0A2I4GZD0"/>
<dbReference type="Pfam" id="PF00153">
    <property type="entry name" value="Mito_carr"/>
    <property type="match status" value="1"/>
</dbReference>
<dbReference type="STRING" id="51240.A0A2I4GZD0"/>
<evidence type="ECO:0000313" key="14">
    <source>
        <dbReference type="RefSeq" id="XP_035550850.1"/>
    </source>
</evidence>
<accession>A0A2I4GZD0</accession>
<protein>
    <recommendedName>
        <fullName evidence="10">ADP/ATP translocase</fullName>
    </recommendedName>
    <alternativeName>
        <fullName evidence="10">ADP,ATP carrier protein</fullName>
    </alternativeName>
</protein>
<feature type="transmembrane region" description="Helical" evidence="10">
    <location>
        <begin position="32"/>
        <end position="51"/>
    </location>
</feature>
<evidence type="ECO:0000313" key="12">
    <source>
        <dbReference type="RefSeq" id="XP_018849249.2"/>
    </source>
</evidence>
<dbReference type="SUPFAM" id="SSF103506">
    <property type="entry name" value="Mitochondrial carrier"/>
    <property type="match status" value="1"/>
</dbReference>
<dbReference type="InterPro" id="IPR018108">
    <property type="entry name" value="MCP_transmembrane"/>
</dbReference>
<gene>
    <name evidence="12 13 14" type="primary">LOC109012186</name>
</gene>
<sequence length="134" mass="14833">MIGDPNFSWVVGFKEFAHPAVEIFSADATDGFFVSFGWVITNGVGLASYPIDTVHRRMMMTSGEAVKNKSSFNAFSQILKNEGPKSLFKGAGANILHAGPIVLGCQSDLNFTFFVFYSYAIIICFLSNYYQFQI</sequence>
<dbReference type="InterPro" id="IPR023395">
    <property type="entry name" value="MCP_dom_sf"/>
</dbReference>
<dbReference type="GO" id="GO:1990544">
    <property type="term" value="P:mitochondrial ATP transmembrane transport"/>
    <property type="evidence" value="ECO:0007669"/>
    <property type="project" value="InterPro"/>
</dbReference>
<feature type="repeat" description="Solcar" evidence="8">
    <location>
        <begin position="29"/>
        <end position="120"/>
    </location>
</feature>
<name>A0A2I4GZD0_JUGRE</name>
<organism evidence="11 12">
    <name type="scientific">Juglans regia</name>
    <name type="common">English walnut</name>
    <dbReference type="NCBI Taxonomy" id="51240"/>
    <lineage>
        <taxon>Eukaryota</taxon>
        <taxon>Viridiplantae</taxon>
        <taxon>Streptophyta</taxon>
        <taxon>Embryophyta</taxon>
        <taxon>Tracheophyta</taxon>
        <taxon>Spermatophyta</taxon>
        <taxon>Magnoliopsida</taxon>
        <taxon>eudicotyledons</taxon>
        <taxon>Gunneridae</taxon>
        <taxon>Pentapetalae</taxon>
        <taxon>rosids</taxon>
        <taxon>fabids</taxon>
        <taxon>Fagales</taxon>
        <taxon>Juglandaceae</taxon>
        <taxon>Juglans</taxon>
    </lineage>
</organism>
<dbReference type="OrthoDB" id="270584at2759"/>
<evidence type="ECO:0000313" key="11">
    <source>
        <dbReference type="Proteomes" id="UP000235220"/>
    </source>
</evidence>
<dbReference type="GeneID" id="109012186"/>
<dbReference type="RefSeq" id="XP_018849249.2">
    <property type="nucleotide sequence ID" value="XM_018993704.2"/>
</dbReference>
<dbReference type="GO" id="GO:0005743">
    <property type="term" value="C:mitochondrial inner membrane"/>
    <property type="evidence" value="ECO:0007669"/>
    <property type="project" value="InterPro"/>
</dbReference>
<dbReference type="Proteomes" id="UP000235220">
    <property type="component" value="Chromosome 10"/>
</dbReference>
<evidence type="ECO:0000256" key="2">
    <source>
        <dbReference type="ARBA" id="ARBA00006375"/>
    </source>
</evidence>
<keyword evidence="4 8" id="KW-0812">Transmembrane</keyword>
<dbReference type="GO" id="GO:0005471">
    <property type="term" value="F:ATP:ADP antiporter activity"/>
    <property type="evidence" value="ECO:0007669"/>
    <property type="project" value="UniProtKB-UniRule"/>
</dbReference>
<keyword evidence="3 9" id="KW-0813">Transport</keyword>
<proteinExistence type="inferred from homology"/>
<keyword evidence="11" id="KW-1185">Reference proteome</keyword>
<dbReference type="Gene3D" id="1.50.40.10">
    <property type="entry name" value="Mitochondrial carrier domain"/>
    <property type="match status" value="1"/>
</dbReference>
<comment type="subcellular location">
    <subcellularLocation>
        <location evidence="1 10">Membrane</location>
        <topology evidence="1 10">Multi-pass membrane protein</topology>
    </subcellularLocation>
</comment>
<evidence type="ECO:0000256" key="5">
    <source>
        <dbReference type="ARBA" id="ARBA00022737"/>
    </source>
</evidence>
<feature type="transmembrane region" description="Helical" evidence="10">
    <location>
        <begin position="111"/>
        <end position="130"/>
    </location>
</feature>
<dbReference type="RefSeq" id="XP_035550850.1">
    <property type="nucleotide sequence ID" value="XM_035694957.1"/>
</dbReference>